<accession>A0A0H5MH72</accession>
<proteinExistence type="inferred from homology"/>
<dbReference type="Pfam" id="PF09134">
    <property type="entry name" value="Invasin_D3"/>
    <property type="match status" value="4"/>
</dbReference>
<dbReference type="PANTHER" id="PTHR39576">
    <property type="entry name" value="ATTACHING AND EFFACING PROTEIN HOMOLOG-RELATED-RELATED"/>
    <property type="match status" value="1"/>
</dbReference>
<dbReference type="InterPro" id="IPR051715">
    <property type="entry name" value="Intimin-Invasin_domain"/>
</dbReference>
<evidence type="ECO:0000256" key="1">
    <source>
        <dbReference type="ARBA" id="ARBA00004442"/>
    </source>
</evidence>
<dbReference type="InterPro" id="IPR038177">
    <property type="entry name" value="IAT_beta_sf"/>
</dbReference>
<evidence type="ECO:0000259" key="8">
    <source>
        <dbReference type="PROSITE" id="PS51782"/>
    </source>
</evidence>
<dbReference type="SMART" id="SM00634">
    <property type="entry name" value="BID_1"/>
    <property type="match status" value="5"/>
</dbReference>
<comment type="function">
    <text evidence="5">Invasin is a protein that allows enteric bacteria to penetrate cultured mammalian cells. The entry of invasin in the cell is mediated by binding several beta-1 chain integrins.</text>
</comment>
<dbReference type="Gene3D" id="3.10.350.10">
    <property type="entry name" value="LysM domain"/>
    <property type="match status" value="1"/>
</dbReference>
<evidence type="ECO:0000256" key="2">
    <source>
        <dbReference type="ARBA" id="ARBA00010116"/>
    </source>
</evidence>
<evidence type="ECO:0000256" key="6">
    <source>
        <dbReference type="ARBA" id="ARBA00074571"/>
    </source>
</evidence>
<feature type="domain" description="Big-1" evidence="7">
    <location>
        <begin position="533"/>
        <end position="624"/>
    </location>
</feature>
<dbReference type="AlphaFoldDB" id="A0A0H5MH72"/>
<keyword evidence="4" id="KW-0998">Cell outer membrane</keyword>
<dbReference type="InterPro" id="IPR003344">
    <property type="entry name" value="Big_1_dom"/>
</dbReference>
<dbReference type="GO" id="GO:0009279">
    <property type="term" value="C:cell outer membrane"/>
    <property type="evidence" value="ECO:0007669"/>
    <property type="project" value="UniProtKB-SubCell"/>
</dbReference>
<feature type="domain" description="Big-1" evidence="7">
    <location>
        <begin position="731"/>
        <end position="822"/>
    </location>
</feature>
<dbReference type="FunFam" id="2.40.160.160:FF:000001">
    <property type="entry name" value="Intimin-like inverse autotransporter SinH"/>
    <property type="match status" value="1"/>
</dbReference>
<evidence type="ECO:0000256" key="3">
    <source>
        <dbReference type="ARBA" id="ARBA00023136"/>
    </source>
</evidence>
<dbReference type="PROSITE" id="PS51127">
    <property type="entry name" value="BIG1"/>
    <property type="match status" value="4"/>
</dbReference>
<dbReference type="Gene3D" id="2.60.40.10">
    <property type="entry name" value="Immunoglobulins"/>
    <property type="match status" value="5"/>
</dbReference>
<feature type="domain" description="Big-1" evidence="7">
    <location>
        <begin position="632"/>
        <end position="723"/>
    </location>
</feature>
<evidence type="ECO:0000313" key="9">
    <source>
        <dbReference type="EMBL" id="CRY56421.1"/>
    </source>
</evidence>
<dbReference type="InterPro" id="IPR024519">
    <property type="entry name" value="IAT_beta"/>
</dbReference>
<dbReference type="PRINTS" id="PR01369">
    <property type="entry name" value="INTIMIN"/>
</dbReference>
<evidence type="ECO:0000313" key="10">
    <source>
        <dbReference type="Proteomes" id="UP000043316"/>
    </source>
</evidence>
<evidence type="ECO:0000259" key="7">
    <source>
        <dbReference type="PROSITE" id="PS51127"/>
    </source>
</evidence>
<dbReference type="Proteomes" id="UP000043316">
    <property type="component" value="Unassembled WGS sequence"/>
</dbReference>
<dbReference type="PANTHER" id="PTHR39576:SF2">
    <property type="entry name" value="ATTACHING AND EFFACING PROTEIN HOMOLOG-RELATED"/>
    <property type="match status" value="1"/>
</dbReference>
<dbReference type="InterPro" id="IPR003535">
    <property type="entry name" value="Intimin/invasin_bac"/>
</dbReference>
<dbReference type="InterPro" id="IPR036779">
    <property type="entry name" value="LysM_dom_sf"/>
</dbReference>
<reference evidence="10" key="1">
    <citation type="submission" date="2015-03" db="EMBL/GenBank/DDBJ databases">
        <authorList>
            <consortium name="Pathogen Informatics"/>
        </authorList>
    </citation>
    <scope>NUCLEOTIDE SEQUENCE [LARGE SCALE GENOMIC DNA]</scope>
    <source>
        <strain evidence="10">R148</strain>
    </source>
</reference>
<dbReference type="SMART" id="SM00257">
    <property type="entry name" value="LysM"/>
    <property type="match status" value="1"/>
</dbReference>
<keyword evidence="3" id="KW-0472">Membrane</keyword>
<organism evidence="9 10">
    <name type="scientific">Yersinia intermedia</name>
    <dbReference type="NCBI Taxonomy" id="631"/>
    <lineage>
        <taxon>Bacteria</taxon>
        <taxon>Pseudomonadati</taxon>
        <taxon>Pseudomonadota</taxon>
        <taxon>Gammaproteobacteria</taxon>
        <taxon>Enterobacterales</taxon>
        <taxon>Yersiniaceae</taxon>
        <taxon>Yersinia</taxon>
    </lineage>
</organism>
<evidence type="ECO:0000256" key="5">
    <source>
        <dbReference type="ARBA" id="ARBA00057597"/>
    </source>
</evidence>
<name>A0A0H5MH72_YERIN</name>
<dbReference type="InterPro" id="IPR008964">
    <property type="entry name" value="Invasin/intimin_cell_adhesion"/>
</dbReference>
<dbReference type="Gene3D" id="2.40.160.160">
    <property type="entry name" value="Inverse autotransporter, beta-domain"/>
    <property type="match status" value="1"/>
</dbReference>
<dbReference type="InterPro" id="IPR013783">
    <property type="entry name" value="Ig-like_fold"/>
</dbReference>
<sequence>MNLSNYFELAMLIIRKYKKTPYLKGKNIPNNSIPPLRINWKKIALQLCFPIIISFTSTTMATTLSEGIATRPYVLSQGETTESIAKQYQLSINQLKDLNQSRVFKIPFDSLGAGDEIDIPKTPPLPSIQTGNDISTDTEMKLANGGMLSGEMLSKQDPTRYIGQKVKSSIINEANQSVQGWLNQFGTAQIQLNVDDDFNLDNSALDFLAPLYEQEELLLFTQLGVRNKDSRNTVNVGIGVRTHIGQWMYGINSFFDNDFTGHNQRFGVGTEVWTDYLKLSANSYFGITDWHQSRDFEHYNERPADGFDIRAEAYIPSYPQLGGKLMYEKYRGDEVALFGKDNRQKNPYAVTTGISYTPIPLVTLGVDHRVGQNSKNDTSMNLQFNYRLGEPWQKQIDPSVVAATRLLTGSRYDLVERNNNIVLDYQKQELIRLSLPTQLVGIEGDTAVLTAQVVAQHATDRIDWDAPSLIAAGGNISQLSSHVIQVTYPPYQVTRGINNTYTLSAVAHDIKGNASNRATTLIQVNPQDISSVNSILSANPVNIMANGSDTSIVTLTLKDSNNNPVPDQSVVFATTLGTINSAVESGHGIYTATLTAGTVTGIASVTARVNGNALGVAPTTITLSAGVIDIGRSTLAADPIAIMANGSDTSLVTLTLKDSHDNPVSGQNVAFTTTLGTLGSAVESGSGIYTATLTAGTVTGIASVTAYANSSALGIAPATITLSAGVIDISRSTLVADPIAIMANGSDTSLVTLTLKDSHDNPVSGQNVAFTTTLGTLGSAVESGSGIYTATLTAGTVSGIASVTAHANSSALGIAPATITLSAGVIDIGRSTLTADPIAIMANGSDTSLVTLTLKDSHDNPVSGQNVAFTTTLGTLGSAVESTSGIYTATLTAGTVTGIASVTAHANSSALSIAPASITLSAGAFDAMRSTLMVSTNTINADDRTGALITLIARDTNDNPISDLNITFTTDLINSQITNASQSGNSYVANIDGTKIGLANIGVKLSDTVVAGLAETLTITPGAWNQAQVPEILTLHAAAQQCVPTLNGNGFTRVILFVEALTLYDRFDNETSGMITFNLNRSSVTTVNSSTVTITARDGMTIENNTSGPISIQGDSFATEALCTVNAVVQTNATIMAVQVDDSFGATSINRAFTIGSGS</sequence>
<dbReference type="InterPro" id="IPR018392">
    <property type="entry name" value="LysM"/>
</dbReference>
<dbReference type="GO" id="GO:0007155">
    <property type="term" value="P:cell adhesion"/>
    <property type="evidence" value="ECO:0007669"/>
    <property type="project" value="InterPro"/>
</dbReference>
<comment type="similarity">
    <text evidence="2">Belongs to the intimin/invasin family.</text>
</comment>
<dbReference type="PROSITE" id="PS51782">
    <property type="entry name" value="LYSM"/>
    <property type="match status" value="1"/>
</dbReference>
<protein>
    <recommendedName>
        <fullName evidence="6">Invasin</fullName>
    </recommendedName>
</protein>
<dbReference type="SUPFAM" id="SSF49373">
    <property type="entry name" value="Invasin/intimin cell-adhesion fragments"/>
    <property type="match status" value="5"/>
</dbReference>
<dbReference type="CDD" id="cd00118">
    <property type="entry name" value="LysM"/>
    <property type="match status" value="1"/>
</dbReference>
<comment type="subcellular location">
    <subcellularLocation>
        <location evidence="1">Cell outer membrane</location>
    </subcellularLocation>
</comment>
<gene>
    <name evidence="9" type="ORF">ERS008476_03463</name>
</gene>
<dbReference type="EMBL" id="CWJI01000013">
    <property type="protein sequence ID" value="CRY56421.1"/>
    <property type="molecule type" value="Genomic_DNA"/>
</dbReference>
<feature type="domain" description="LysM" evidence="8">
    <location>
        <begin position="71"/>
        <end position="119"/>
    </location>
</feature>
<evidence type="ECO:0000256" key="4">
    <source>
        <dbReference type="ARBA" id="ARBA00023237"/>
    </source>
</evidence>
<dbReference type="Pfam" id="PF11924">
    <property type="entry name" value="IAT_beta"/>
    <property type="match status" value="1"/>
</dbReference>
<dbReference type="Pfam" id="PF01476">
    <property type="entry name" value="LysM"/>
    <property type="match status" value="1"/>
</dbReference>
<dbReference type="InterPro" id="IPR015217">
    <property type="entry name" value="Invasin_dom_3"/>
</dbReference>
<feature type="domain" description="Big-1" evidence="7">
    <location>
        <begin position="830"/>
        <end position="921"/>
    </location>
</feature>